<dbReference type="PROSITE" id="PS51791">
    <property type="entry name" value="HSAC2"/>
    <property type="match status" value="1"/>
</dbReference>
<protein>
    <submittedName>
        <fullName evidence="4">Tumor protein p63-regulated gene 1 protein</fullName>
    </submittedName>
</protein>
<evidence type="ECO:0000313" key="5">
    <source>
        <dbReference type="Proteomes" id="UP001230051"/>
    </source>
</evidence>
<dbReference type="EMBL" id="JAGXEW010000016">
    <property type="protein sequence ID" value="KAK1162427.1"/>
    <property type="molecule type" value="Genomic_DNA"/>
</dbReference>
<evidence type="ECO:0000256" key="2">
    <source>
        <dbReference type="SAM" id="MobiDB-lite"/>
    </source>
</evidence>
<dbReference type="InterPro" id="IPR022158">
    <property type="entry name" value="Inositol_phosphatase"/>
</dbReference>
<sequence>MSVGEQGDFKFVELGEEAVEQQSTKPRERLEEPVEPTGPAETGSDTQPEKPSDKNPLTTPHTVHVKREPIDKHKLKRFFVLRPGAIEQAIEEIQSMMDEKEDGSVQSAWLLAEVDHWNNEKERIVLLAENSLLICKYDFIMLSCEHIQRIPLNCIDRICHGEFTFPQKSLDKREGEGLRILWDRQREPTFVSRWNPFSGDFPFCTFTEHPVLEASDKFTKMCALDQFRDQLTQAAQRAHEKKPVPGKANGVLVLKQPILIETYVGLMSFIGNQNKLGYCLARGNMGF</sequence>
<accession>A0AAD8D573</accession>
<feature type="region of interest" description="Disordered" evidence="2">
    <location>
        <begin position="1"/>
        <end position="66"/>
    </location>
</feature>
<dbReference type="AlphaFoldDB" id="A0AAD8D573"/>
<dbReference type="GO" id="GO:0005737">
    <property type="term" value="C:cytoplasm"/>
    <property type="evidence" value="ECO:0007669"/>
    <property type="project" value="TreeGrafter"/>
</dbReference>
<dbReference type="InterPro" id="IPR034753">
    <property type="entry name" value="hSac2"/>
</dbReference>
<reference evidence="4" key="1">
    <citation type="submission" date="2022-02" db="EMBL/GenBank/DDBJ databases">
        <title>Atlantic sturgeon de novo genome assembly.</title>
        <authorList>
            <person name="Stock M."/>
            <person name="Klopp C."/>
            <person name="Guiguen Y."/>
            <person name="Cabau C."/>
            <person name="Parinello H."/>
            <person name="Santidrian Yebra-Pimentel E."/>
            <person name="Kuhl H."/>
            <person name="Dirks R.P."/>
            <person name="Guessner J."/>
            <person name="Wuertz S."/>
            <person name="Du K."/>
            <person name="Schartl M."/>
        </authorList>
    </citation>
    <scope>NUCLEOTIDE SEQUENCE</scope>
    <source>
        <strain evidence="4">STURGEONOMICS-FGT-2020</strain>
        <tissue evidence="4">Whole blood</tissue>
    </source>
</reference>
<gene>
    <name evidence="4" type="primary">TPRG1L</name>
    <name evidence="4" type="ORF">AOXY_G17288</name>
</gene>
<dbReference type="Pfam" id="PF12456">
    <property type="entry name" value="hSac2"/>
    <property type="match status" value="1"/>
</dbReference>
<evidence type="ECO:0000256" key="1">
    <source>
        <dbReference type="ARBA" id="ARBA00009163"/>
    </source>
</evidence>
<dbReference type="Proteomes" id="UP001230051">
    <property type="component" value="Unassembled WGS sequence"/>
</dbReference>
<evidence type="ECO:0000313" key="4">
    <source>
        <dbReference type="EMBL" id="KAK1162427.1"/>
    </source>
</evidence>
<keyword evidence="5" id="KW-1185">Reference proteome</keyword>
<feature type="domain" description="HSac2" evidence="3">
    <location>
        <begin position="80"/>
        <end position="252"/>
    </location>
</feature>
<proteinExistence type="inferred from homology"/>
<comment type="similarity">
    <text evidence="1">Belongs to the TPRG1 family.</text>
</comment>
<comment type="caution">
    <text evidence="4">The sequence shown here is derived from an EMBL/GenBank/DDBJ whole genome shotgun (WGS) entry which is preliminary data.</text>
</comment>
<organism evidence="4 5">
    <name type="scientific">Acipenser oxyrinchus oxyrinchus</name>
    <dbReference type="NCBI Taxonomy" id="40147"/>
    <lineage>
        <taxon>Eukaryota</taxon>
        <taxon>Metazoa</taxon>
        <taxon>Chordata</taxon>
        <taxon>Craniata</taxon>
        <taxon>Vertebrata</taxon>
        <taxon>Euteleostomi</taxon>
        <taxon>Actinopterygii</taxon>
        <taxon>Chondrostei</taxon>
        <taxon>Acipenseriformes</taxon>
        <taxon>Acipenseridae</taxon>
        <taxon>Acipenser</taxon>
    </lineage>
</organism>
<evidence type="ECO:0000259" key="3">
    <source>
        <dbReference type="PROSITE" id="PS51791"/>
    </source>
</evidence>
<name>A0AAD8D573_ACIOX</name>
<dbReference type="PANTHER" id="PTHR31108">
    <property type="entry name" value="TUMOR PROTEIN P63-REGULATED GENE 1-LIKE PROTEIN"/>
    <property type="match status" value="1"/>
</dbReference>
<dbReference type="PANTHER" id="PTHR31108:SF6">
    <property type="entry name" value="TUMOR PROTEIN P63-REGULATED GENE 1 PROTEIN"/>
    <property type="match status" value="1"/>
</dbReference>
<dbReference type="InterPro" id="IPR040242">
    <property type="entry name" value="TPRG1-like"/>
</dbReference>